<dbReference type="RefSeq" id="XP_007604027.1">
    <property type="nucleotide sequence ID" value="XM_007603965.1"/>
</dbReference>
<keyword evidence="4" id="KW-1185">Reference proteome</keyword>
<dbReference type="AlphaFoldDB" id="L2GNQ7"/>
<dbReference type="STRING" id="993615.L2GNQ7"/>
<dbReference type="InterPro" id="IPR036465">
    <property type="entry name" value="vWFA_dom_sf"/>
</dbReference>
<evidence type="ECO:0000256" key="1">
    <source>
        <dbReference type="PROSITE-ProRule" id="PRU00024"/>
    </source>
</evidence>
<dbReference type="GO" id="GO:0006357">
    <property type="term" value="P:regulation of transcription by RNA polymerase II"/>
    <property type="evidence" value="ECO:0007669"/>
    <property type="project" value="TreeGrafter"/>
</dbReference>
<name>L2GNQ7_VITCO</name>
<keyword evidence="1" id="KW-0862">Zinc</keyword>
<dbReference type="SUPFAM" id="SSF53300">
    <property type="entry name" value="vWA-like"/>
    <property type="match status" value="1"/>
</dbReference>
<dbReference type="InterPro" id="IPR000315">
    <property type="entry name" value="Znf_B-box"/>
</dbReference>
<dbReference type="FunCoup" id="L2GNQ7">
    <property type="interactions" value="128"/>
</dbReference>
<dbReference type="GO" id="GO:0005675">
    <property type="term" value="C:transcription factor TFIIH holo complex"/>
    <property type="evidence" value="ECO:0007669"/>
    <property type="project" value="TreeGrafter"/>
</dbReference>
<dbReference type="InParanoid" id="L2GNQ7"/>
<dbReference type="GeneID" id="19881292"/>
<accession>L2GNQ7</accession>
<organism evidence="3 4">
    <name type="scientific">Vittaforma corneae (strain ATCC 50505)</name>
    <name type="common">Microsporidian parasite</name>
    <name type="synonym">Nosema corneum</name>
    <dbReference type="NCBI Taxonomy" id="993615"/>
    <lineage>
        <taxon>Eukaryota</taxon>
        <taxon>Fungi</taxon>
        <taxon>Fungi incertae sedis</taxon>
        <taxon>Microsporidia</taxon>
        <taxon>Nosematidae</taxon>
        <taxon>Vittaforma</taxon>
    </lineage>
</organism>
<dbReference type="PANTHER" id="PTHR12695">
    <property type="entry name" value="GENERAL TRANSCRIPTION FACTOR IIH SUBUNIT 2"/>
    <property type="match status" value="1"/>
</dbReference>
<dbReference type="Pfam" id="PF04056">
    <property type="entry name" value="Ssl1"/>
    <property type="match status" value="1"/>
</dbReference>
<dbReference type="InterPro" id="IPR007198">
    <property type="entry name" value="Ssl1-like"/>
</dbReference>
<keyword evidence="1" id="KW-0479">Metal-binding</keyword>
<feature type="domain" description="B box-type" evidence="2">
    <location>
        <begin position="292"/>
        <end position="325"/>
    </location>
</feature>
<dbReference type="PROSITE" id="PS50119">
    <property type="entry name" value="ZF_BBOX"/>
    <property type="match status" value="1"/>
</dbReference>
<dbReference type="GO" id="GO:0006289">
    <property type="term" value="P:nucleotide-excision repair"/>
    <property type="evidence" value="ECO:0007669"/>
    <property type="project" value="TreeGrafter"/>
</dbReference>
<evidence type="ECO:0000259" key="2">
    <source>
        <dbReference type="PROSITE" id="PS50119"/>
    </source>
</evidence>
<dbReference type="SUPFAM" id="SSF57889">
    <property type="entry name" value="Cysteine-rich domain"/>
    <property type="match status" value="1"/>
</dbReference>
<dbReference type="OMA" id="INWVEVP"/>
<dbReference type="EMBL" id="JH370132">
    <property type="protein sequence ID" value="ELA42476.1"/>
    <property type="molecule type" value="Genomic_DNA"/>
</dbReference>
<gene>
    <name evidence="3" type="ORF">VICG_00575</name>
</gene>
<dbReference type="Gene3D" id="3.40.50.410">
    <property type="entry name" value="von Willebrand factor, type A domain"/>
    <property type="match status" value="1"/>
</dbReference>
<dbReference type="PANTHER" id="PTHR12695:SF2">
    <property type="entry name" value="GENERAL TRANSCRIPTION FACTOR IIH SUBUNIT 2-RELATED"/>
    <property type="match status" value="1"/>
</dbReference>
<evidence type="ECO:0000313" key="3">
    <source>
        <dbReference type="EMBL" id="ELA42476.1"/>
    </source>
</evidence>
<evidence type="ECO:0000313" key="4">
    <source>
        <dbReference type="Proteomes" id="UP000011082"/>
    </source>
</evidence>
<dbReference type="GO" id="GO:0008270">
    <property type="term" value="F:zinc ion binding"/>
    <property type="evidence" value="ECO:0007669"/>
    <property type="project" value="UniProtKB-KW"/>
</dbReference>
<dbReference type="HOGENOM" id="CLU_028556_0_0_1"/>
<dbReference type="VEuPathDB" id="MicrosporidiaDB:VICG_00575"/>
<dbReference type="InterPro" id="IPR046349">
    <property type="entry name" value="C1-like_sf"/>
</dbReference>
<reference evidence="4" key="1">
    <citation type="submission" date="2011-05" db="EMBL/GenBank/DDBJ databases">
        <title>The genome sequence of Vittaforma corneae strain ATCC 50505.</title>
        <authorList>
            <consortium name="The Broad Institute Genome Sequencing Platform"/>
            <person name="Cuomo C."/>
            <person name="Didier E."/>
            <person name="Bowers L."/>
            <person name="Young S.K."/>
            <person name="Zeng Q."/>
            <person name="Gargeya S."/>
            <person name="Fitzgerald M."/>
            <person name="Haas B."/>
            <person name="Abouelleil A."/>
            <person name="Alvarado L."/>
            <person name="Arachchi H.M."/>
            <person name="Berlin A."/>
            <person name="Chapman S.B."/>
            <person name="Gearin G."/>
            <person name="Goldberg J."/>
            <person name="Griggs A."/>
            <person name="Gujja S."/>
            <person name="Hansen M."/>
            <person name="Heiman D."/>
            <person name="Howarth C."/>
            <person name="Larimer J."/>
            <person name="Lui A."/>
            <person name="MacDonald P.J.P."/>
            <person name="McCowen C."/>
            <person name="Montmayeur A."/>
            <person name="Murphy C."/>
            <person name="Neiman D."/>
            <person name="Pearson M."/>
            <person name="Priest M."/>
            <person name="Roberts A."/>
            <person name="Saif S."/>
            <person name="Shea T."/>
            <person name="Sisk P."/>
            <person name="Stolte C."/>
            <person name="Sykes S."/>
            <person name="Wortman J."/>
            <person name="Nusbaum C."/>
            <person name="Birren B."/>
        </authorList>
    </citation>
    <scope>NUCLEOTIDE SEQUENCE [LARGE SCALE GENOMIC DNA]</scope>
    <source>
        <strain evidence="4">ATCC 50505</strain>
    </source>
</reference>
<protein>
    <recommendedName>
        <fullName evidence="2">B box-type domain-containing protein</fullName>
    </recommendedName>
</protein>
<keyword evidence="1" id="KW-0863">Zinc-finger</keyword>
<sequence>MTDFKFSWTQEFRRSWEDNARLIRRPLPTYTKPFNTNKKNIIRHLLVCIDTSASIEKSDYVPTVRNILSNTIPRFVSQFKISNPLSILSFLTCRSVFEKYSREFNPKIMLNTVGSGNFSFLNCLKSAIEMIRTSTYNKEVLVITSSIGTKDTGAYEQVFSDIKKYNIKVNVISICGEVTLFKKISELSNGVFKVPLDSFHFEILLHQFTEPLECLEATSCLVKLGFPQITSNSGLCVCHLKFEHSLYECPVCKAYICCLPCECPICSTQLVSPLNISKSYYFIYPLKPFISNENGKCRKCGRDAKFLCEECQNHLCEKCNKFMHEDLGFCIFCNE</sequence>
<dbReference type="Proteomes" id="UP000011082">
    <property type="component" value="Unassembled WGS sequence"/>
</dbReference>
<dbReference type="OrthoDB" id="284275at2759"/>
<proteinExistence type="predicted"/>